<organism evidence="9 10">
    <name type="scientific">Candidatus Roizmanbacteria bacterium RIFCSPLOWO2_02_FULL_36_11</name>
    <dbReference type="NCBI Taxonomy" id="1802071"/>
    <lineage>
        <taxon>Bacteria</taxon>
        <taxon>Candidatus Roizmaniibacteriota</taxon>
    </lineage>
</organism>
<accession>A0A1F7JHE7</accession>
<comment type="catalytic activity">
    <reaction evidence="7">
        <text>riboflavin + ATP = FMN + ADP + H(+)</text>
        <dbReference type="Rhea" id="RHEA:14357"/>
        <dbReference type="ChEBI" id="CHEBI:15378"/>
        <dbReference type="ChEBI" id="CHEBI:30616"/>
        <dbReference type="ChEBI" id="CHEBI:57986"/>
        <dbReference type="ChEBI" id="CHEBI:58210"/>
        <dbReference type="ChEBI" id="CHEBI:456216"/>
        <dbReference type="EC" id="2.7.1.26"/>
    </reaction>
</comment>
<evidence type="ECO:0000256" key="3">
    <source>
        <dbReference type="ARBA" id="ARBA00022643"/>
    </source>
</evidence>
<dbReference type="Pfam" id="PF01687">
    <property type="entry name" value="Flavokinase"/>
    <property type="match status" value="1"/>
</dbReference>
<evidence type="ECO:0000256" key="4">
    <source>
        <dbReference type="ARBA" id="ARBA00022679"/>
    </source>
</evidence>
<dbReference type="AlphaFoldDB" id="A0A1F7JHE7"/>
<dbReference type="InterPro" id="IPR023465">
    <property type="entry name" value="Riboflavin_kinase_dom_sf"/>
</dbReference>
<keyword evidence="2" id="KW-0285">Flavoprotein</keyword>
<dbReference type="PANTHER" id="PTHR22749">
    <property type="entry name" value="RIBOFLAVIN KINASE/FMN ADENYLYLTRANSFERASE"/>
    <property type="match status" value="1"/>
</dbReference>
<dbReference type="Gene3D" id="2.40.30.30">
    <property type="entry name" value="Riboflavin kinase-like"/>
    <property type="match status" value="1"/>
</dbReference>
<dbReference type="EC" id="2.7.1.26" evidence="1"/>
<evidence type="ECO:0000256" key="1">
    <source>
        <dbReference type="ARBA" id="ARBA00012105"/>
    </source>
</evidence>
<dbReference type="InterPro" id="IPR015865">
    <property type="entry name" value="Riboflavin_kinase_bac/euk"/>
</dbReference>
<evidence type="ECO:0000256" key="7">
    <source>
        <dbReference type="ARBA" id="ARBA00047880"/>
    </source>
</evidence>
<proteinExistence type="predicted"/>
<protein>
    <recommendedName>
        <fullName evidence="1">riboflavin kinase</fullName>
        <ecNumber evidence="1">2.7.1.26</ecNumber>
    </recommendedName>
</protein>
<dbReference type="GO" id="GO:0008531">
    <property type="term" value="F:riboflavin kinase activity"/>
    <property type="evidence" value="ECO:0007669"/>
    <property type="project" value="UniProtKB-EC"/>
</dbReference>
<dbReference type="SUPFAM" id="SSF82114">
    <property type="entry name" value="Riboflavin kinase-like"/>
    <property type="match status" value="1"/>
</dbReference>
<dbReference type="PANTHER" id="PTHR22749:SF6">
    <property type="entry name" value="RIBOFLAVIN KINASE"/>
    <property type="match status" value="1"/>
</dbReference>
<keyword evidence="6" id="KW-0067">ATP-binding</keyword>
<reference evidence="9 10" key="1">
    <citation type="journal article" date="2016" name="Nat. Commun.">
        <title>Thousands of microbial genomes shed light on interconnected biogeochemical processes in an aquifer system.</title>
        <authorList>
            <person name="Anantharaman K."/>
            <person name="Brown C.T."/>
            <person name="Hug L.A."/>
            <person name="Sharon I."/>
            <person name="Castelle C.J."/>
            <person name="Probst A.J."/>
            <person name="Thomas B.C."/>
            <person name="Singh A."/>
            <person name="Wilkins M.J."/>
            <person name="Karaoz U."/>
            <person name="Brodie E.L."/>
            <person name="Williams K.H."/>
            <person name="Hubbard S.S."/>
            <person name="Banfield J.F."/>
        </authorList>
    </citation>
    <scope>NUCLEOTIDE SEQUENCE [LARGE SCALE GENOMIC DNA]</scope>
</reference>
<keyword evidence="3" id="KW-0288">FMN</keyword>
<evidence type="ECO:0000256" key="6">
    <source>
        <dbReference type="ARBA" id="ARBA00022840"/>
    </source>
</evidence>
<name>A0A1F7JHE7_9BACT</name>
<feature type="domain" description="Riboflavin kinase" evidence="8">
    <location>
        <begin position="6"/>
        <end position="123"/>
    </location>
</feature>
<dbReference type="GO" id="GO:0009231">
    <property type="term" value="P:riboflavin biosynthetic process"/>
    <property type="evidence" value="ECO:0007669"/>
    <property type="project" value="InterPro"/>
</dbReference>
<evidence type="ECO:0000256" key="2">
    <source>
        <dbReference type="ARBA" id="ARBA00022630"/>
    </source>
</evidence>
<comment type="caution">
    <text evidence="9">The sequence shown here is derived from an EMBL/GenBank/DDBJ whole genome shotgun (WGS) entry which is preliminary data.</text>
</comment>
<sequence length="124" mass="14501">MKNSWIKAKVLKGDKKGRLIGFPTVNLDPKILPVVFNHGIYTALVKYKNNEYLGTLFYGPRLVKGETHPVLEIYIHDFNEDIYDHEVEFIVHSFIRDVCNFGSFDELKVEMERDIEKTKQLLMP</sequence>
<evidence type="ECO:0000259" key="8">
    <source>
        <dbReference type="SMART" id="SM00904"/>
    </source>
</evidence>
<evidence type="ECO:0000313" key="9">
    <source>
        <dbReference type="EMBL" id="OGK55026.1"/>
    </source>
</evidence>
<dbReference type="Proteomes" id="UP000177418">
    <property type="component" value="Unassembled WGS sequence"/>
</dbReference>
<dbReference type="GO" id="GO:0005524">
    <property type="term" value="F:ATP binding"/>
    <property type="evidence" value="ECO:0007669"/>
    <property type="project" value="UniProtKB-KW"/>
</dbReference>
<evidence type="ECO:0000313" key="10">
    <source>
        <dbReference type="Proteomes" id="UP000177418"/>
    </source>
</evidence>
<keyword evidence="5" id="KW-0547">Nucleotide-binding</keyword>
<gene>
    <name evidence="9" type="ORF">A3H78_00940</name>
</gene>
<dbReference type="InterPro" id="IPR023468">
    <property type="entry name" value="Riboflavin_kinase"/>
</dbReference>
<dbReference type="EMBL" id="MGAV01000012">
    <property type="protein sequence ID" value="OGK55026.1"/>
    <property type="molecule type" value="Genomic_DNA"/>
</dbReference>
<evidence type="ECO:0000256" key="5">
    <source>
        <dbReference type="ARBA" id="ARBA00022741"/>
    </source>
</evidence>
<dbReference type="SMART" id="SM00904">
    <property type="entry name" value="Flavokinase"/>
    <property type="match status" value="1"/>
</dbReference>
<keyword evidence="4" id="KW-0808">Transferase</keyword>
<dbReference type="GO" id="GO:0009398">
    <property type="term" value="P:FMN biosynthetic process"/>
    <property type="evidence" value="ECO:0007669"/>
    <property type="project" value="TreeGrafter"/>
</dbReference>